<feature type="compositionally biased region" description="Acidic residues" evidence="1">
    <location>
        <begin position="304"/>
        <end position="320"/>
    </location>
</feature>
<dbReference type="OrthoDB" id="3054396at2759"/>
<feature type="region of interest" description="Disordered" evidence="1">
    <location>
        <begin position="287"/>
        <end position="321"/>
    </location>
</feature>
<dbReference type="Proteomes" id="UP000623467">
    <property type="component" value="Unassembled WGS sequence"/>
</dbReference>
<name>A0A8H6YY19_9AGAR</name>
<keyword evidence="3" id="KW-1185">Reference proteome</keyword>
<evidence type="ECO:0000313" key="3">
    <source>
        <dbReference type="Proteomes" id="UP000623467"/>
    </source>
</evidence>
<dbReference type="EMBL" id="JACAZH010000006">
    <property type="protein sequence ID" value="KAF7366366.1"/>
    <property type="molecule type" value="Genomic_DNA"/>
</dbReference>
<proteinExistence type="predicted"/>
<evidence type="ECO:0000256" key="1">
    <source>
        <dbReference type="SAM" id="MobiDB-lite"/>
    </source>
</evidence>
<evidence type="ECO:0000313" key="2">
    <source>
        <dbReference type="EMBL" id="KAF7366366.1"/>
    </source>
</evidence>
<dbReference type="AlphaFoldDB" id="A0A8H6YY19"/>
<reference evidence="2" key="1">
    <citation type="submission" date="2020-05" db="EMBL/GenBank/DDBJ databases">
        <title>Mycena genomes resolve the evolution of fungal bioluminescence.</title>
        <authorList>
            <person name="Tsai I.J."/>
        </authorList>
    </citation>
    <scope>NUCLEOTIDE SEQUENCE</scope>
    <source>
        <strain evidence="2">160909Yilan</strain>
    </source>
</reference>
<feature type="compositionally biased region" description="Low complexity" evidence="1">
    <location>
        <begin position="294"/>
        <end position="303"/>
    </location>
</feature>
<accession>A0A8H6YY19</accession>
<comment type="caution">
    <text evidence="2">The sequence shown here is derived from an EMBL/GenBank/DDBJ whole genome shotgun (WGS) entry which is preliminary data.</text>
</comment>
<protein>
    <submittedName>
        <fullName evidence="2">Uncharacterized protein</fullName>
    </submittedName>
</protein>
<organism evidence="2 3">
    <name type="scientific">Mycena sanguinolenta</name>
    <dbReference type="NCBI Taxonomy" id="230812"/>
    <lineage>
        <taxon>Eukaryota</taxon>
        <taxon>Fungi</taxon>
        <taxon>Dikarya</taxon>
        <taxon>Basidiomycota</taxon>
        <taxon>Agaricomycotina</taxon>
        <taxon>Agaricomycetes</taxon>
        <taxon>Agaricomycetidae</taxon>
        <taxon>Agaricales</taxon>
        <taxon>Marasmiineae</taxon>
        <taxon>Mycenaceae</taxon>
        <taxon>Mycena</taxon>
    </lineage>
</organism>
<gene>
    <name evidence="2" type="ORF">MSAN_00893100</name>
</gene>
<sequence>MGCRGSSKDGEECECDAYDAPEKKDAPSLCRECGHGKSKHAPIPSIWAESSSAANKRAVLTAFNSHSDKKVAEVLPVKERVTDFSTARKDALKNYRPSAPESKLKKTPANKTASTSKDTVAISEIILLTCGIKNYHLKVPKAPSRHEIDTAAHYQCVATNSVLNIAWTHEELSTELQKLFPRPFQSSGEAGWRVLTKDYKKLHVVCNDHPTGADVVKYKVSKTAQHGVQLYIGTLFEYLESLIFTYCSTALVKTVSQSVYDTWYTGPEIVQESSSIHGEEDTLDTFINDEEDSSSNSTAAGSSDDYDPIQDPDAESDDNMEVIPSSAILKQII</sequence>